<name>A0AAE1A4U9_9GAST</name>
<dbReference type="AlphaFoldDB" id="A0AAE1A4U9"/>
<comment type="caution">
    <text evidence="1">The sequence shown here is derived from an EMBL/GenBank/DDBJ whole genome shotgun (WGS) entry which is preliminary data.</text>
</comment>
<protein>
    <submittedName>
        <fullName evidence="1">Uncharacterized protein</fullName>
    </submittedName>
</protein>
<dbReference type="EMBL" id="JAWDGP010002696">
    <property type="protein sequence ID" value="KAK3780681.1"/>
    <property type="molecule type" value="Genomic_DNA"/>
</dbReference>
<proteinExistence type="predicted"/>
<dbReference type="Proteomes" id="UP001283361">
    <property type="component" value="Unassembled WGS sequence"/>
</dbReference>
<keyword evidence="2" id="KW-1185">Reference proteome</keyword>
<gene>
    <name evidence="1" type="ORF">RRG08_028129</name>
</gene>
<sequence length="89" mass="10056">MENRSVAKDEQLKWKEIGGRGWEMVVGGGKRRIFKMLRVFRPEKIFESNSSKTDSNPKDIFFSFLQVSGKRAKASPHPIDTLCNPVGTG</sequence>
<accession>A0AAE1A4U9</accession>
<organism evidence="1 2">
    <name type="scientific">Elysia crispata</name>
    <name type="common">lettuce slug</name>
    <dbReference type="NCBI Taxonomy" id="231223"/>
    <lineage>
        <taxon>Eukaryota</taxon>
        <taxon>Metazoa</taxon>
        <taxon>Spiralia</taxon>
        <taxon>Lophotrochozoa</taxon>
        <taxon>Mollusca</taxon>
        <taxon>Gastropoda</taxon>
        <taxon>Heterobranchia</taxon>
        <taxon>Euthyneura</taxon>
        <taxon>Panpulmonata</taxon>
        <taxon>Sacoglossa</taxon>
        <taxon>Placobranchoidea</taxon>
        <taxon>Plakobranchidae</taxon>
        <taxon>Elysia</taxon>
    </lineage>
</organism>
<evidence type="ECO:0000313" key="2">
    <source>
        <dbReference type="Proteomes" id="UP001283361"/>
    </source>
</evidence>
<reference evidence="1" key="1">
    <citation type="journal article" date="2023" name="G3 (Bethesda)">
        <title>A reference genome for the long-term kleptoplast-retaining sea slug Elysia crispata morphotype clarki.</title>
        <authorList>
            <person name="Eastman K.E."/>
            <person name="Pendleton A.L."/>
            <person name="Shaikh M.A."/>
            <person name="Suttiyut T."/>
            <person name="Ogas R."/>
            <person name="Tomko P."/>
            <person name="Gavelis G."/>
            <person name="Widhalm J.R."/>
            <person name="Wisecaver J.H."/>
        </authorList>
    </citation>
    <scope>NUCLEOTIDE SEQUENCE</scope>
    <source>
        <strain evidence="1">ECLA1</strain>
    </source>
</reference>
<evidence type="ECO:0000313" key="1">
    <source>
        <dbReference type="EMBL" id="KAK3780681.1"/>
    </source>
</evidence>